<name>A0A6A6RXE4_9PLEO</name>
<keyword evidence="3" id="KW-1185">Reference proteome</keyword>
<evidence type="ECO:0000313" key="3">
    <source>
        <dbReference type="Proteomes" id="UP000799753"/>
    </source>
</evidence>
<dbReference type="AlphaFoldDB" id="A0A6A6RXE4"/>
<evidence type="ECO:0000313" key="2">
    <source>
        <dbReference type="EMBL" id="KAF2640010.1"/>
    </source>
</evidence>
<feature type="region of interest" description="Disordered" evidence="1">
    <location>
        <begin position="64"/>
        <end position="130"/>
    </location>
</feature>
<dbReference type="Proteomes" id="UP000799753">
    <property type="component" value="Unassembled WGS sequence"/>
</dbReference>
<reference evidence="2" key="1">
    <citation type="journal article" date="2020" name="Stud. Mycol.">
        <title>101 Dothideomycetes genomes: a test case for predicting lifestyles and emergence of pathogens.</title>
        <authorList>
            <person name="Haridas S."/>
            <person name="Albert R."/>
            <person name="Binder M."/>
            <person name="Bloem J."/>
            <person name="Labutti K."/>
            <person name="Salamov A."/>
            <person name="Andreopoulos B."/>
            <person name="Baker S."/>
            <person name="Barry K."/>
            <person name="Bills G."/>
            <person name="Bluhm B."/>
            <person name="Cannon C."/>
            <person name="Castanera R."/>
            <person name="Culley D."/>
            <person name="Daum C."/>
            <person name="Ezra D."/>
            <person name="Gonzalez J."/>
            <person name="Henrissat B."/>
            <person name="Kuo A."/>
            <person name="Liang C."/>
            <person name="Lipzen A."/>
            <person name="Lutzoni F."/>
            <person name="Magnuson J."/>
            <person name="Mondo S."/>
            <person name="Nolan M."/>
            <person name="Ohm R."/>
            <person name="Pangilinan J."/>
            <person name="Park H.-J."/>
            <person name="Ramirez L."/>
            <person name="Alfaro M."/>
            <person name="Sun H."/>
            <person name="Tritt A."/>
            <person name="Yoshinaga Y."/>
            <person name="Zwiers L.-H."/>
            <person name="Turgeon B."/>
            <person name="Goodwin S."/>
            <person name="Spatafora J."/>
            <person name="Crous P."/>
            <person name="Grigoriev I."/>
        </authorList>
    </citation>
    <scope>NUCLEOTIDE SEQUENCE</scope>
    <source>
        <strain evidence="2">CBS 473.64</strain>
    </source>
</reference>
<accession>A0A6A6RXE4</accession>
<sequence length="144" mass="16673">MVGLYTYVPWKIDIWVAINTNHFHEHQYKINLPPIISSPPSAHDIMCLVTSKPTRTYRGSVLDPPAHRSSFSAHPPAGVVRLPRGSTHSYRHSSEYRTSQPRVIEYVEEPRRRSRSVARERDYEVRGSRGSFVEGRRSVSRVRY</sequence>
<feature type="compositionally biased region" description="Basic and acidic residues" evidence="1">
    <location>
        <begin position="117"/>
        <end position="127"/>
    </location>
</feature>
<dbReference type="EMBL" id="MU006785">
    <property type="protein sequence ID" value="KAF2640010.1"/>
    <property type="molecule type" value="Genomic_DNA"/>
</dbReference>
<proteinExistence type="predicted"/>
<protein>
    <submittedName>
        <fullName evidence="2">Uncharacterized protein</fullName>
    </submittedName>
</protein>
<dbReference type="OrthoDB" id="3781412at2759"/>
<evidence type="ECO:0000256" key="1">
    <source>
        <dbReference type="SAM" id="MobiDB-lite"/>
    </source>
</evidence>
<organism evidence="2 3">
    <name type="scientific">Massarina eburnea CBS 473.64</name>
    <dbReference type="NCBI Taxonomy" id="1395130"/>
    <lineage>
        <taxon>Eukaryota</taxon>
        <taxon>Fungi</taxon>
        <taxon>Dikarya</taxon>
        <taxon>Ascomycota</taxon>
        <taxon>Pezizomycotina</taxon>
        <taxon>Dothideomycetes</taxon>
        <taxon>Pleosporomycetidae</taxon>
        <taxon>Pleosporales</taxon>
        <taxon>Massarineae</taxon>
        <taxon>Massarinaceae</taxon>
        <taxon>Massarina</taxon>
    </lineage>
</organism>
<gene>
    <name evidence="2" type="ORF">P280DRAFT_469739</name>
</gene>